<dbReference type="EMBL" id="JAUJEB010000001">
    <property type="protein sequence ID" value="MDN5212057.1"/>
    <property type="molecule type" value="Genomic_DNA"/>
</dbReference>
<accession>A0ABT8L4T9</accession>
<keyword evidence="2" id="KW-1185">Reference proteome</keyword>
<proteinExistence type="predicted"/>
<sequence>MKIYENEFMIINLINQDQTLELLWKPKTASMTTSDFKAALYVYACFAIEYHTPRLLVHIHEFGFRDAMSDALTEWRNQHIFPKYNGAGVIKFAFLGHKEQLPPQDPPQTDLANFQTRFFSDRLELENWFNIED</sequence>
<gene>
    <name evidence="1" type="ORF">QQ020_08340</name>
</gene>
<evidence type="ECO:0000313" key="2">
    <source>
        <dbReference type="Proteomes" id="UP001172083"/>
    </source>
</evidence>
<organism evidence="1 2">
    <name type="scientific">Agaribacillus aureus</name>
    <dbReference type="NCBI Taxonomy" id="3051825"/>
    <lineage>
        <taxon>Bacteria</taxon>
        <taxon>Pseudomonadati</taxon>
        <taxon>Bacteroidota</taxon>
        <taxon>Cytophagia</taxon>
        <taxon>Cytophagales</taxon>
        <taxon>Splendidivirgaceae</taxon>
        <taxon>Agaribacillus</taxon>
    </lineage>
</organism>
<dbReference type="Proteomes" id="UP001172083">
    <property type="component" value="Unassembled WGS sequence"/>
</dbReference>
<comment type="caution">
    <text evidence="1">The sequence shown here is derived from an EMBL/GenBank/DDBJ whole genome shotgun (WGS) entry which is preliminary data.</text>
</comment>
<dbReference type="RefSeq" id="WP_346757382.1">
    <property type="nucleotide sequence ID" value="NZ_JAUJEB010000001.1"/>
</dbReference>
<evidence type="ECO:0000313" key="1">
    <source>
        <dbReference type="EMBL" id="MDN5212057.1"/>
    </source>
</evidence>
<protein>
    <submittedName>
        <fullName evidence="1">Uncharacterized protein</fullName>
    </submittedName>
</protein>
<name>A0ABT8L4T9_9BACT</name>
<reference evidence="1" key="1">
    <citation type="submission" date="2023-06" db="EMBL/GenBank/DDBJ databases">
        <title>Genomic of Agaribacillus aureum.</title>
        <authorList>
            <person name="Wang G."/>
        </authorList>
    </citation>
    <scope>NUCLEOTIDE SEQUENCE</scope>
    <source>
        <strain evidence="1">BMA12</strain>
    </source>
</reference>